<proteinExistence type="predicted"/>
<reference evidence="7 8" key="1">
    <citation type="submission" date="2014-12" db="EMBL/GenBank/DDBJ databases">
        <title>Genome sequencing of Chryseobacterium taiwanense TPW19.</title>
        <authorList>
            <person name="Tan P.W."/>
            <person name="Chan K.-G."/>
        </authorList>
    </citation>
    <scope>NUCLEOTIDE SEQUENCE [LARGE SCALE GENOMIC DNA]</scope>
    <source>
        <strain evidence="7 8">TPW19</strain>
    </source>
</reference>
<evidence type="ECO:0000256" key="6">
    <source>
        <dbReference type="SAM" id="Phobius"/>
    </source>
</evidence>
<evidence type="ECO:0000256" key="5">
    <source>
        <dbReference type="ARBA" id="ARBA00023136"/>
    </source>
</evidence>
<evidence type="ECO:0000313" key="7">
    <source>
        <dbReference type="EMBL" id="KIC63420.1"/>
    </source>
</evidence>
<evidence type="ECO:0000256" key="3">
    <source>
        <dbReference type="ARBA" id="ARBA00022692"/>
    </source>
</evidence>
<feature type="transmembrane region" description="Helical" evidence="6">
    <location>
        <begin position="234"/>
        <end position="252"/>
    </location>
</feature>
<dbReference type="Proteomes" id="UP000031167">
    <property type="component" value="Unassembled WGS sequence"/>
</dbReference>
<keyword evidence="3 6" id="KW-0812">Transmembrane</keyword>
<feature type="transmembrane region" description="Helical" evidence="6">
    <location>
        <begin position="379"/>
        <end position="402"/>
    </location>
</feature>
<sequence length="511" mass="58575">MQQSYTKNYLKIYLWQGVSLVLNFLSMFVVLPYLTSDPITYGIYSVCISFSIFLVYADLGFMGAGQKYAAEYFAKGDKEEEMKVIGFTNFILLVFLLLFSIGFFILSIQPELLVKGIKSAQQEYVASSLLLILAVFTPTTLLQRLLQMIFGIRMEDFIVQRTNIFGSIFKILSVLWFFREGQYDIVGYFLFTQIVNLLAALVSLIIARKRYDYDFRALFLAVCFNKDVFDKTKSLAFTSLFITISWILYYELDSIAIGKLLGANQVAVYAIGLTVLSFFRSILGILFSPFSVRFNHFIGNGDEEGLKSFYLQVVSILAPIIVFPIITIAILARPIVFSWVGPNYSESVIVIQFLVFCNIFAFVTYPTNFMLIAKERQRTLYFINTLLPFVFWTGIIFTINIWGVNSFAVFKLLAFVFSAFVLYKLMIDYLKLTFLDSVGKIFLPMFFPLLFLIFGSFLVRDYLPLEQSKINLVIVAVVMGGLIVISFVIQYFASEKWRQQMTKTLGLFKSN</sequence>
<gene>
    <name evidence="7" type="ORF">RM51_07000</name>
</gene>
<evidence type="ECO:0000256" key="1">
    <source>
        <dbReference type="ARBA" id="ARBA00004651"/>
    </source>
</evidence>
<comment type="subcellular location">
    <subcellularLocation>
        <location evidence="1">Cell membrane</location>
        <topology evidence="1">Multi-pass membrane protein</topology>
    </subcellularLocation>
</comment>
<accession>A0A0B4DG85</accession>
<feature type="transmembrane region" description="Helical" evidence="6">
    <location>
        <begin position="84"/>
        <end position="105"/>
    </location>
</feature>
<keyword evidence="4 6" id="KW-1133">Transmembrane helix</keyword>
<dbReference type="STRING" id="363331.RM51_07000"/>
<dbReference type="EMBL" id="JWTA01000005">
    <property type="protein sequence ID" value="KIC63420.1"/>
    <property type="molecule type" value="Genomic_DNA"/>
</dbReference>
<feature type="transmembrane region" description="Helical" evidence="6">
    <location>
        <begin position="438"/>
        <end position="458"/>
    </location>
</feature>
<organism evidence="7 8">
    <name type="scientific">Chryseobacterium taiwanense</name>
    <dbReference type="NCBI Taxonomy" id="363331"/>
    <lineage>
        <taxon>Bacteria</taxon>
        <taxon>Pseudomonadati</taxon>
        <taxon>Bacteroidota</taxon>
        <taxon>Flavobacteriia</taxon>
        <taxon>Flavobacteriales</taxon>
        <taxon>Weeksellaceae</taxon>
        <taxon>Chryseobacterium group</taxon>
        <taxon>Chryseobacterium</taxon>
    </lineage>
</organism>
<feature type="transmembrane region" description="Helical" evidence="6">
    <location>
        <begin position="125"/>
        <end position="146"/>
    </location>
</feature>
<feature type="transmembrane region" description="Helical" evidence="6">
    <location>
        <begin position="158"/>
        <end position="179"/>
    </location>
</feature>
<dbReference type="PANTHER" id="PTHR30250:SF11">
    <property type="entry name" value="O-ANTIGEN TRANSPORTER-RELATED"/>
    <property type="match status" value="1"/>
</dbReference>
<feature type="transmembrane region" description="Helical" evidence="6">
    <location>
        <begin position="408"/>
        <end position="426"/>
    </location>
</feature>
<name>A0A0B4DG85_9FLAO</name>
<feature type="transmembrane region" description="Helical" evidence="6">
    <location>
        <begin position="12"/>
        <end position="35"/>
    </location>
</feature>
<protein>
    <submittedName>
        <fullName evidence="7">Polysaccharide biosynthesis protein</fullName>
    </submittedName>
</protein>
<keyword evidence="5 6" id="KW-0472">Membrane</keyword>
<dbReference type="GO" id="GO:0005886">
    <property type="term" value="C:plasma membrane"/>
    <property type="evidence" value="ECO:0007669"/>
    <property type="project" value="UniProtKB-SubCell"/>
</dbReference>
<evidence type="ECO:0000313" key="8">
    <source>
        <dbReference type="Proteomes" id="UP000031167"/>
    </source>
</evidence>
<feature type="transmembrane region" description="Helical" evidence="6">
    <location>
        <begin position="470"/>
        <end position="493"/>
    </location>
</feature>
<feature type="transmembrane region" description="Helical" evidence="6">
    <location>
        <begin position="348"/>
        <end position="367"/>
    </location>
</feature>
<feature type="transmembrane region" description="Helical" evidence="6">
    <location>
        <begin position="267"/>
        <end position="288"/>
    </location>
</feature>
<keyword evidence="8" id="KW-1185">Reference proteome</keyword>
<feature type="transmembrane region" description="Helical" evidence="6">
    <location>
        <begin position="309"/>
        <end position="336"/>
    </location>
</feature>
<feature type="transmembrane region" description="Helical" evidence="6">
    <location>
        <begin position="41"/>
        <end position="63"/>
    </location>
</feature>
<evidence type="ECO:0000256" key="4">
    <source>
        <dbReference type="ARBA" id="ARBA00022989"/>
    </source>
</evidence>
<dbReference type="AlphaFoldDB" id="A0A0B4DG85"/>
<comment type="caution">
    <text evidence="7">The sequence shown here is derived from an EMBL/GenBank/DDBJ whole genome shotgun (WGS) entry which is preliminary data.</text>
</comment>
<feature type="transmembrane region" description="Helical" evidence="6">
    <location>
        <begin position="185"/>
        <end position="207"/>
    </location>
</feature>
<dbReference type="InterPro" id="IPR050833">
    <property type="entry name" value="Poly_Biosynth_Transport"/>
</dbReference>
<dbReference type="PANTHER" id="PTHR30250">
    <property type="entry name" value="PST FAMILY PREDICTED COLANIC ACID TRANSPORTER"/>
    <property type="match status" value="1"/>
</dbReference>
<evidence type="ECO:0000256" key="2">
    <source>
        <dbReference type="ARBA" id="ARBA00022475"/>
    </source>
</evidence>
<keyword evidence="2" id="KW-1003">Cell membrane</keyword>